<gene>
    <name evidence="1" type="ORF">OQJ68_06960</name>
</gene>
<sequence length="157" mass="17800">MSNLFEVRDKEGNIRRYISILSHDFVFDKGLISEAILGEVVGSADDGRITEFRPNPVFLNLLHRTIEENGINAKPLIDEALRQYDGVVVVIDGRVKNKDDGVPPEDIIGLFSVVDGQLAEYKPNPNYLLYTNKGFMILEKSLHSCLERVVFEKYENT</sequence>
<protein>
    <submittedName>
        <fullName evidence="1">Uncharacterized protein</fullName>
    </submittedName>
</protein>
<comment type="caution">
    <text evidence="1">The sequence shown here is derived from an EMBL/GenBank/DDBJ whole genome shotgun (WGS) entry which is preliminary data.</text>
</comment>
<dbReference type="AlphaFoldDB" id="A0AB35HW93"/>
<organism evidence="1 2">
    <name type="scientific">Microbulbifer thermotolerans</name>
    <dbReference type="NCBI Taxonomy" id="252514"/>
    <lineage>
        <taxon>Bacteria</taxon>
        <taxon>Pseudomonadati</taxon>
        <taxon>Pseudomonadota</taxon>
        <taxon>Gammaproteobacteria</taxon>
        <taxon>Cellvibrionales</taxon>
        <taxon>Microbulbiferaceae</taxon>
        <taxon>Microbulbifer</taxon>
    </lineage>
</organism>
<dbReference type="RefSeq" id="WP_266003066.1">
    <property type="nucleotide sequence ID" value="NZ_JAPHQB010000009.1"/>
</dbReference>
<dbReference type="Proteomes" id="UP001209730">
    <property type="component" value="Unassembled WGS sequence"/>
</dbReference>
<name>A0AB35HW93_MICTH</name>
<accession>A0AB35HW93</accession>
<reference evidence="1" key="1">
    <citation type="submission" date="2022-11" db="EMBL/GenBank/DDBJ databases">
        <title>Chitin-degrading and fungicidal potential of chitinolytic bacterial strains from marine environment of the Pacific Ocean regions.</title>
        <authorList>
            <person name="Pentekhina I."/>
            <person name="Nedashkovskaya O."/>
            <person name="Seitkalieva A."/>
            <person name="Podvolotskaya A."/>
            <person name="Tekutyeva L."/>
            <person name="Balabanova L."/>
        </authorList>
    </citation>
    <scope>NUCLEOTIDE SEQUENCE</scope>
    <source>
        <strain evidence="1">KMM 6838</strain>
    </source>
</reference>
<evidence type="ECO:0000313" key="2">
    <source>
        <dbReference type="Proteomes" id="UP001209730"/>
    </source>
</evidence>
<proteinExistence type="predicted"/>
<dbReference type="EMBL" id="JAPHQB010000009">
    <property type="protein sequence ID" value="MCX2801520.1"/>
    <property type="molecule type" value="Genomic_DNA"/>
</dbReference>
<evidence type="ECO:0000313" key="1">
    <source>
        <dbReference type="EMBL" id="MCX2801520.1"/>
    </source>
</evidence>